<evidence type="ECO:0000256" key="3">
    <source>
        <dbReference type="ARBA" id="ARBA00022490"/>
    </source>
</evidence>
<evidence type="ECO:0000313" key="9">
    <source>
        <dbReference type="Proteomes" id="UP001375370"/>
    </source>
</evidence>
<comment type="subunit">
    <text evidence="6 7">Homodimer.</text>
</comment>
<evidence type="ECO:0000256" key="2">
    <source>
        <dbReference type="ARBA" id="ARBA00022432"/>
    </source>
</evidence>
<evidence type="ECO:0000256" key="6">
    <source>
        <dbReference type="HAMAP-Rule" id="MF_00147"/>
    </source>
</evidence>
<dbReference type="InterPro" id="IPR020861">
    <property type="entry name" value="Triosephosphate_isomerase_AS"/>
</dbReference>
<protein>
    <recommendedName>
        <fullName evidence="6 7">Triosephosphate isomerase</fullName>
        <shortName evidence="6">TIM</shortName>
        <shortName evidence="6">TPI</shortName>
        <ecNumber evidence="6 7">5.3.1.1</ecNumber>
    </recommendedName>
    <alternativeName>
        <fullName evidence="6">Triose-phosphate isomerase</fullName>
    </alternativeName>
</protein>
<keyword evidence="3 6" id="KW-0963">Cytoplasm</keyword>
<dbReference type="PANTHER" id="PTHR21139">
    <property type="entry name" value="TRIOSEPHOSPHATE ISOMERASE"/>
    <property type="match status" value="1"/>
</dbReference>
<feature type="active site" description="Proton acceptor" evidence="6">
    <location>
        <position position="165"/>
    </location>
</feature>
<sequence>MEKRKIVIAANWKMNTNLDEAVELASEMLFELSEIDSVETILCPPFISLQKLKELFTDTRIKLGAQNVFYEEKGAFTGEISALMLHDLCQYVIIGHSERRQYFCETDEIVQKKLASAVNLGIKPIFCVGENLEQYQSEQTEEVIITQLTRGLSGLKLPDILIAYEPIWAIGTGQAASAVEANEVASLIRRTFGELFGLDAAGVLPVLYGGSVNADNIAEYVSKTDIDGALVGGASLKSSQFVSIIKRVAL</sequence>
<reference evidence="8 9" key="1">
    <citation type="submission" date="2024-03" db="EMBL/GenBank/DDBJ databases">
        <title>A Dehalogenimonas Isolated from Estuarine Sediments Dihaloeliminates Chlorinated Alkanes.</title>
        <authorList>
            <person name="Yang Y."/>
            <person name="Wang H."/>
        </authorList>
    </citation>
    <scope>NUCLEOTIDE SEQUENCE [LARGE SCALE GENOMIC DNA]</scope>
    <source>
        <strain evidence="8 9">W</strain>
    </source>
</reference>
<dbReference type="CDD" id="cd00311">
    <property type="entry name" value="TIM"/>
    <property type="match status" value="1"/>
</dbReference>
<accession>A0ABZ2J8Y0</accession>
<organism evidence="8 9">
    <name type="scientific">Candidatus Dehalogenimonas loeffleri</name>
    <dbReference type="NCBI Taxonomy" id="3127115"/>
    <lineage>
        <taxon>Bacteria</taxon>
        <taxon>Bacillati</taxon>
        <taxon>Chloroflexota</taxon>
        <taxon>Dehalococcoidia</taxon>
        <taxon>Dehalococcoidales</taxon>
        <taxon>Dehalococcoidaceae</taxon>
        <taxon>Dehalogenimonas</taxon>
    </lineage>
</organism>
<dbReference type="PROSITE" id="PS00171">
    <property type="entry name" value="TIM_1"/>
    <property type="match status" value="1"/>
</dbReference>
<feature type="binding site" evidence="6">
    <location>
        <position position="211"/>
    </location>
    <ligand>
        <name>substrate</name>
    </ligand>
</feature>
<comment type="similarity">
    <text evidence="1 6 7">Belongs to the triosephosphate isomerase family.</text>
</comment>
<dbReference type="RefSeq" id="WP_338737373.1">
    <property type="nucleotide sequence ID" value="NZ_CP146612.1"/>
</dbReference>
<comment type="subcellular location">
    <subcellularLocation>
        <location evidence="6 7">Cytoplasm</location>
    </subcellularLocation>
</comment>
<dbReference type="SUPFAM" id="SSF51351">
    <property type="entry name" value="Triosephosphate isomerase (TIM)"/>
    <property type="match status" value="1"/>
</dbReference>
<feature type="binding site" evidence="6">
    <location>
        <begin position="232"/>
        <end position="233"/>
    </location>
    <ligand>
        <name>substrate</name>
    </ligand>
</feature>
<dbReference type="InterPro" id="IPR035990">
    <property type="entry name" value="TIM_sf"/>
</dbReference>
<dbReference type="EMBL" id="CP146612">
    <property type="protein sequence ID" value="WWX25233.1"/>
    <property type="molecule type" value="Genomic_DNA"/>
</dbReference>
<dbReference type="PROSITE" id="PS51440">
    <property type="entry name" value="TIM_2"/>
    <property type="match status" value="1"/>
</dbReference>
<keyword evidence="2 6" id="KW-0312">Gluconeogenesis</keyword>
<dbReference type="InterPro" id="IPR000652">
    <property type="entry name" value="Triosephosphate_isomerase"/>
</dbReference>
<name>A0ABZ2J8Y0_9CHLR</name>
<dbReference type="EC" id="5.3.1.1" evidence="6 7"/>
<keyword evidence="9" id="KW-1185">Reference proteome</keyword>
<evidence type="ECO:0000256" key="4">
    <source>
        <dbReference type="ARBA" id="ARBA00023152"/>
    </source>
</evidence>
<dbReference type="Pfam" id="PF00121">
    <property type="entry name" value="TIM"/>
    <property type="match status" value="1"/>
</dbReference>
<gene>
    <name evidence="6 8" type="primary">tpiA</name>
    <name evidence="8" type="ORF">V8247_08235</name>
</gene>
<dbReference type="PANTHER" id="PTHR21139:SF42">
    <property type="entry name" value="TRIOSEPHOSPHATE ISOMERASE"/>
    <property type="match status" value="1"/>
</dbReference>
<dbReference type="NCBIfam" id="TIGR00419">
    <property type="entry name" value="tim"/>
    <property type="match status" value="1"/>
</dbReference>
<dbReference type="Gene3D" id="3.20.20.70">
    <property type="entry name" value="Aldolase class I"/>
    <property type="match status" value="1"/>
</dbReference>
<comment type="catalytic activity">
    <reaction evidence="6 7">
        <text>D-glyceraldehyde 3-phosphate = dihydroxyacetone phosphate</text>
        <dbReference type="Rhea" id="RHEA:18585"/>
        <dbReference type="ChEBI" id="CHEBI:57642"/>
        <dbReference type="ChEBI" id="CHEBI:59776"/>
        <dbReference type="EC" id="5.3.1.1"/>
    </reaction>
</comment>
<evidence type="ECO:0000256" key="1">
    <source>
        <dbReference type="ARBA" id="ARBA00007422"/>
    </source>
</evidence>
<proteinExistence type="inferred from homology"/>
<keyword evidence="5 6" id="KW-0413">Isomerase</keyword>
<comment type="pathway">
    <text evidence="6 7">Carbohydrate biosynthesis; gluconeogenesis.</text>
</comment>
<feature type="binding site" evidence="6">
    <location>
        <position position="171"/>
    </location>
    <ligand>
        <name>substrate</name>
    </ligand>
</feature>
<keyword evidence="4 6" id="KW-0324">Glycolysis</keyword>
<comment type="pathway">
    <text evidence="6 7">Carbohydrate degradation; glycolysis; D-glyceraldehyde 3-phosphate from glycerone phosphate: step 1/1.</text>
</comment>
<dbReference type="InterPro" id="IPR013785">
    <property type="entry name" value="Aldolase_TIM"/>
</dbReference>
<dbReference type="GO" id="GO:0004807">
    <property type="term" value="F:triose-phosphate isomerase activity"/>
    <property type="evidence" value="ECO:0007669"/>
    <property type="project" value="UniProtKB-EC"/>
</dbReference>
<feature type="active site" description="Electrophile" evidence="6">
    <location>
        <position position="96"/>
    </location>
</feature>
<evidence type="ECO:0000256" key="5">
    <source>
        <dbReference type="ARBA" id="ARBA00023235"/>
    </source>
</evidence>
<comment type="function">
    <text evidence="6">Involved in the gluconeogenesis. Catalyzes stereospecifically the conversion of dihydroxyacetone phosphate (DHAP) to D-glyceraldehyde-3-phosphate (G3P).</text>
</comment>
<evidence type="ECO:0000313" key="8">
    <source>
        <dbReference type="EMBL" id="WWX25233.1"/>
    </source>
</evidence>
<feature type="binding site" evidence="6">
    <location>
        <begin position="11"/>
        <end position="13"/>
    </location>
    <ligand>
        <name>substrate</name>
    </ligand>
</feature>
<dbReference type="HAMAP" id="MF_00147_B">
    <property type="entry name" value="TIM_B"/>
    <property type="match status" value="1"/>
</dbReference>
<dbReference type="Proteomes" id="UP001375370">
    <property type="component" value="Chromosome"/>
</dbReference>
<evidence type="ECO:0000256" key="7">
    <source>
        <dbReference type="RuleBase" id="RU363013"/>
    </source>
</evidence>
<dbReference type="InterPro" id="IPR022896">
    <property type="entry name" value="TrioseP_Isoase_bac/euk"/>
</dbReference>